<accession>A0A1W6CUM7</accession>
<reference evidence="3 4" key="1">
    <citation type="submission" date="2017-03" db="EMBL/GenBank/DDBJ databases">
        <title>Genome sequence of Paracoccus contaminans isolated from a water microcosm.</title>
        <authorList>
            <person name="Aurass P."/>
            <person name="Karste S."/>
            <person name="Trost E."/>
            <person name="Glaeser S.P."/>
            <person name="Kaempfer P."/>
            <person name="Flieger A."/>
        </authorList>
    </citation>
    <scope>NUCLEOTIDE SEQUENCE [LARGE SCALE GENOMIC DNA]</scope>
    <source>
        <strain evidence="4">RKI 16-01929T\LMG 29738T\CCM 8701T\CIP 111112T</strain>
    </source>
</reference>
<dbReference type="Proteomes" id="UP000193017">
    <property type="component" value="Chromosome"/>
</dbReference>
<gene>
    <name evidence="3" type="ORF">B0A89_01450</name>
</gene>
<feature type="region of interest" description="Disordered" evidence="1">
    <location>
        <begin position="24"/>
        <end position="66"/>
    </location>
</feature>
<evidence type="ECO:0008006" key="5">
    <source>
        <dbReference type="Google" id="ProtNLM"/>
    </source>
</evidence>
<dbReference type="EMBL" id="CP020612">
    <property type="protein sequence ID" value="ARJ68509.1"/>
    <property type="molecule type" value="Genomic_DNA"/>
</dbReference>
<dbReference type="AlphaFoldDB" id="A0A1W6CUM7"/>
<evidence type="ECO:0000313" key="4">
    <source>
        <dbReference type="Proteomes" id="UP000193017"/>
    </source>
</evidence>
<sequence length="66" mass="6588">MMRAFHPGPMAAILSLLALAACQTSMDDSSPRPAPRTPAGTVSAQPSSPAAAAAAEARTGIIPDTL</sequence>
<evidence type="ECO:0000313" key="3">
    <source>
        <dbReference type="EMBL" id="ARJ68509.1"/>
    </source>
</evidence>
<feature type="compositionally biased region" description="Low complexity" evidence="1">
    <location>
        <begin position="43"/>
        <end position="57"/>
    </location>
</feature>
<dbReference type="PROSITE" id="PS51257">
    <property type="entry name" value="PROKAR_LIPOPROTEIN"/>
    <property type="match status" value="1"/>
</dbReference>
<proteinExistence type="predicted"/>
<dbReference type="KEGG" id="pcon:B0A89_01450"/>
<dbReference type="RefSeq" id="WP_085376618.1">
    <property type="nucleotide sequence ID" value="NZ_CP020612.1"/>
</dbReference>
<keyword evidence="4" id="KW-1185">Reference proteome</keyword>
<protein>
    <recommendedName>
        <fullName evidence="5">Argininosuccinate lyase</fullName>
    </recommendedName>
</protein>
<keyword evidence="2" id="KW-0732">Signal</keyword>
<feature type="signal peptide" evidence="2">
    <location>
        <begin position="1"/>
        <end position="20"/>
    </location>
</feature>
<organism evidence="3 4">
    <name type="scientific">Paracoccus contaminans</name>
    <dbReference type="NCBI Taxonomy" id="1945662"/>
    <lineage>
        <taxon>Bacteria</taxon>
        <taxon>Pseudomonadati</taxon>
        <taxon>Pseudomonadota</taxon>
        <taxon>Alphaproteobacteria</taxon>
        <taxon>Rhodobacterales</taxon>
        <taxon>Paracoccaceae</taxon>
        <taxon>Paracoccus</taxon>
    </lineage>
</organism>
<feature type="chain" id="PRO_5013094351" description="Argininosuccinate lyase" evidence="2">
    <location>
        <begin position="21"/>
        <end position="66"/>
    </location>
</feature>
<name>A0A1W6CUM7_9RHOB</name>
<evidence type="ECO:0000256" key="2">
    <source>
        <dbReference type="SAM" id="SignalP"/>
    </source>
</evidence>
<evidence type="ECO:0000256" key="1">
    <source>
        <dbReference type="SAM" id="MobiDB-lite"/>
    </source>
</evidence>